<name>A0AAF1KX45_9HYPH</name>
<proteinExistence type="predicted"/>
<organism evidence="1 2">
    <name type="scientific">Rhizobium tumorigenes</name>
    <dbReference type="NCBI Taxonomy" id="2041385"/>
    <lineage>
        <taxon>Bacteria</taxon>
        <taxon>Pseudomonadati</taxon>
        <taxon>Pseudomonadota</taxon>
        <taxon>Alphaproteobacteria</taxon>
        <taxon>Hyphomicrobiales</taxon>
        <taxon>Rhizobiaceae</taxon>
        <taxon>Rhizobium/Agrobacterium group</taxon>
        <taxon>Rhizobium</taxon>
    </lineage>
</organism>
<keyword evidence="1" id="KW-0614">Plasmid</keyword>
<evidence type="ECO:0000313" key="1">
    <source>
        <dbReference type="EMBL" id="WFR99174.1"/>
    </source>
</evidence>
<sequence>MNDDENDILQAAGHKALPAGKAYQRQGRVMAFQCGENDIVAQVQTSEHKLYRLGISSEANHNGLVTIEGDWSCLSPTTENTSRQVCCMD</sequence>
<dbReference type="Proteomes" id="UP000249499">
    <property type="component" value="Plasmid unnamed3"/>
</dbReference>
<evidence type="ECO:0000313" key="2">
    <source>
        <dbReference type="Proteomes" id="UP000249499"/>
    </source>
</evidence>
<protein>
    <submittedName>
        <fullName evidence="1">Uncharacterized protein</fullName>
    </submittedName>
</protein>
<accession>A0AAF1KX45</accession>
<dbReference type="AlphaFoldDB" id="A0AAF1KX45"/>
<dbReference type="KEGG" id="rtu:PR017_27670"/>
<gene>
    <name evidence="1" type="ORF">PR017_27670</name>
</gene>
<geneLocation type="plasmid" evidence="1 2">
    <name>unnamed3</name>
</geneLocation>
<keyword evidence="2" id="KW-1185">Reference proteome</keyword>
<dbReference type="RefSeq" id="WP_111218407.1">
    <property type="nucleotide sequence ID" value="NZ_CP117260.1"/>
</dbReference>
<reference evidence="2" key="2">
    <citation type="journal article" date="2023" name="MicrobiologyOpen">
        <title>Genomics of the tumorigenes clade of the family Rhizobiaceae and description of Rhizobium rhododendri sp. nov.</title>
        <authorList>
            <person name="Kuzmanovic N."/>
            <person name="diCenzo G.C."/>
            <person name="Bunk B."/>
            <person name="Sproeer C."/>
            <person name="Fruehling A."/>
            <person name="Neumann-Schaal M."/>
            <person name="Overmann J."/>
            <person name="Smalla K."/>
        </authorList>
    </citation>
    <scope>NUCLEOTIDE SEQUENCE [LARGE SCALE GENOMIC DNA]</scope>
    <source>
        <strain evidence="2">1078</strain>
        <plasmid evidence="2">unnamed3</plasmid>
    </source>
</reference>
<dbReference type="EMBL" id="CP117260">
    <property type="protein sequence ID" value="WFR99174.1"/>
    <property type="molecule type" value="Genomic_DNA"/>
</dbReference>
<reference evidence="1 2" key="1">
    <citation type="journal article" date="2018" name="Sci. Rep.">
        <title>Rhizobium tumorigenes sp. nov., a novel plant tumorigenic bacterium isolated from cane gall tumors on thornless blackberry.</title>
        <authorList>
            <person name="Kuzmanovi N."/>
            <person name="Smalla K."/>
            <person name="Gronow S."/>
            <person name="PuBawska J."/>
        </authorList>
    </citation>
    <scope>NUCLEOTIDE SEQUENCE [LARGE SCALE GENOMIC DNA]</scope>
    <source>
        <strain evidence="1 2">1078</strain>
    </source>
</reference>